<keyword evidence="5" id="KW-0813">Transport</keyword>
<dbReference type="GO" id="GO:0005886">
    <property type="term" value="C:plasma membrane"/>
    <property type="evidence" value="ECO:0007669"/>
    <property type="project" value="UniProtKB-SubCell"/>
</dbReference>
<comment type="subcellular location">
    <subcellularLocation>
        <location evidence="1">Cell membrane</location>
        <topology evidence="1">Multi-pass membrane protein</topology>
    </subcellularLocation>
</comment>
<organism evidence="10 11">
    <name type="scientific">Lodderomyces elongisporus (strain ATCC 11503 / CBS 2605 / JCM 1781 / NBRC 1676 / NRRL YB-4239)</name>
    <name type="common">Yeast</name>
    <name type="synonym">Saccharomyces elongisporus</name>
    <dbReference type="NCBI Taxonomy" id="379508"/>
    <lineage>
        <taxon>Eukaryota</taxon>
        <taxon>Fungi</taxon>
        <taxon>Dikarya</taxon>
        <taxon>Ascomycota</taxon>
        <taxon>Saccharomycotina</taxon>
        <taxon>Pichiomycetes</taxon>
        <taxon>Debaryomycetaceae</taxon>
        <taxon>Candida/Lodderomyces clade</taxon>
        <taxon>Lodderomyces</taxon>
    </lineage>
</organism>
<dbReference type="GO" id="GO:0006869">
    <property type="term" value="P:lipid transport"/>
    <property type="evidence" value="ECO:0007669"/>
    <property type="project" value="UniProtKB-KW"/>
</dbReference>
<dbReference type="PANTHER" id="PTHR31465:SF9">
    <property type="entry name" value="SPHINGOID LONG-CHAIN BASE TRANSPORTER RSB1"/>
    <property type="match status" value="1"/>
</dbReference>
<dbReference type="OrthoDB" id="3358017at2759"/>
<evidence type="ECO:0000313" key="11">
    <source>
        <dbReference type="Proteomes" id="UP000001996"/>
    </source>
</evidence>
<feature type="transmembrane region" description="Helical" evidence="9">
    <location>
        <begin position="265"/>
        <end position="286"/>
    </location>
</feature>
<dbReference type="InterPro" id="IPR007568">
    <property type="entry name" value="RTA1"/>
</dbReference>
<evidence type="ECO:0000256" key="5">
    <source>
        <dbReference type="ARBA" id="ARBA00023055"/>
    </source>
</evidence>
<keyword evidence="4 9" id="KW-1133">Transmembrane helix</keyword>
<dbReference type="eggNOG" id="ENOG502QU4U">
    <property type="taxonomic scope" value="Eukaryota"/>
</dbReference>
<keyword evidence="5" id="KW-0445">Lipid transport</keyword>
<evidence type="ECO:0000313" key="10">
    <source>
        <dbReference type="EMBL" id="EDK43714.1"/>
    </source>
</evidence>
<dbReference type="VEuPathDB" id="FungiDB:LELG_01893"/>
<evidence type="ECO:0000256" key="9">
    <source>
        <dbReference type="SAM" id="Phobius"/>
    </source>
</evidence>
<keyword evidence="3 9" id="KW-0812">Transmembrane</keyword>
<feature type="transmembrane region" description="Helical" evidence="9">
    <location>
        <begin position="140"/>
        <end position="159"/>
    </location>
</feature>
<dbReference type="InParanoid" id="A5DX06"/>
<feature type="transmembrane region" description="Helical" evidence="9">
    <location>
        <begin position="45"/>
        <end position="63"/>
    </location>
</feature>
<dbReference type="Proteomes" id="UP000001996">
    <property type="component" value="Unassembled WGS sequence"/>
</dbReference>
<evidence type="ECO:0000256" key="1">
    <source>
        <dbReference type="ARBA" id="ARBA00004651"/>
    </source>
</evidence>
<sequence>MSPATTDISRSQLSAAVANLAIKIRDLDENYNFYSYNPNFGGNDLFHTIYMLIFWYTVGMLYYSRYWWYNVTFICGFALEGIGYLGRVLSHNKGDVLSYYIMQSICLTIAPAFIMAGIYFLFGQLVVIHGRQYSFLKPMWYSYFFIGSDIFSLLVQSSGGSLASTASSGGGSAQMGLNITVAGIVLQVIAMTVFLGFWFEFLNRVYFKHAESYDYNQQGYKVPMTRSFGNFIRFLFNTKSVRQYRHEHLEQFYNKKFASIRQNKLFDWMPLAMTISVVAIYIRCIYRVVELAMGLDGYLNTHEPYILVLDATMVTICGIIFVPFHPVWVFGKKNIVKLATIKKNLDESDEEMGSHHELDTVYREYFTQEWEMDSNQDMGMRDEQIHRNAL</sequence>
<dbReference type="Pfam" id="PF04479">
    <property type="entry name" value="RTA1"/>
    <property type="match status" value="1"/>
</dbReference>
<dbReference type="AlphaFoldDB" id="A5DX06"/>
<dbReference type="GO" id="GO:0000324">
    <property type="term" value="C:fungal-type vacuole"/>
    <property type="evidence" value="ECO:0007669"/>
    <property type="project" value="TreeGrafter"/>
</dbReference>
<accession>A5DX06</accession>
<dbReference type="OMA" id="IMGGIYY"/>
<dbReference type="FunCoup" id="A5DX06">
    <property type="interactions" value="32"/>
</dbReference>
<gene>
    <name evidence="10" type="ORF">LELG_01893</name>
</gene>
<name>A5DX06_LODEL</name>
<evidence type="ECO:0000256" key="3">
    <source>
        <dbReference type="ARBA" id="ARBA00022692"/>
    </source>
</evidence>
<dbReference type="KEGG" id="lel:PVL30_001862"/>
<evidence type="ECO:0000256" key="2">
    <source>
        <dbReference type="ARBA" id="ARBA00009969"/>
    </source>
</evidence>
<reference evidence="10 11" key="1">
    <citation type="journal article" date="2009" name="Nature">
        <title>Evolution of pathogenicity and sexual reproduction in eight Candida genomes.</title>
        <authorList>
            <person name="Butler G."/>
            <person name="Rasmussen M.D."/>
            <person name="Lin M.F."/>
            <person name="Santos M.A."/>
            <person name="Sakthikumar S."/>
            <person name="Munro C.A."/>
            <person name="Rheinbay E."/>
            <person name="Grabherr M."/>
            <person name="Forche A."/>
            <person name="Reedy J.L."/>
            <person name="Agrafioti I."/>
            <person name="Arnaud M.B."/>
            <person name="Bates S."/>
            <person name="Brown A.J."/>
            <person name="Brunke S."/>
            <person name="Costanzo M.C."/>
            <person name="Fitzpatrick D.A."/>
            <person name="de Groot P.W."/>
            <person name="Harris D."/>
            <person name="Hoyer L.L."/>
            <person name="Hube B."/>
            <person name="Klis F.M."/>
            <person name="Kodira C."/>
            <person name="Lennard N."/>
            <person name="Logue M.E."/>
            <person name="Martin R."/>
            <person name="Neiman A.M."/>
            <person name="Nikolaou E."/>
            <person name="Quail M.A."/>
            <person name="Quinn J."/>
            <person name="Santos M.C."/>
            <person name="Schmitzberger F.F."/>
            <person name="Sherlock G."/>
            <person name="Shah P."/>
            <person name="Silverstein K.A."/>
            <person name="Skrzypek M.S."/>
            <person name="Soll D."/>
            <person name="Staggs R."/>
            <person name="Stansfield I."/>
            <person name="Stumpf M.P."/>
            <person name="Sudbery P.E."/>
            <person name="Srikantha T."/>
            <person name="Zeng Q."/>
            <person name="Berman J."/>
            <person name="Berriman M."/>
            <person name="Heitman J."/>
            <person name="Gow N.A."/>
            <person name="Lorenz M.C."/>
            <person name="Birren B.W."/>
            <person name="Kellis M."/>
            <person name="Cuomo C.A."/>
        </authorList>
    </citation>
    <scope>NUCLEOTIDE SEQUENCE [LARGE SCALE GENOMIC DNA]</scope>
    <source>
        <strain evidence="11">ATCC 11503 / BCRC 21390 / CBS 2605 / JCM 1781 / NBRC 1676 / NRRL YB-4239</strain>
    </source>
</reference>
<evidence type="ECO:0000256" key="8">
    <source>
        <dbReference type="ARBA" id="ARBA00041117"/>
    </source>
</evidence>
<dbReference type="HOGENOM" id="CLU_033465_6_3_1"/>
<keyword evidence="6 9" id="KW-0472">Membrane</keyword>
<dbReference type="EMBL" id="CH981525">
    <property type="protein sequence ID" value="EDK43714.1"/>
    <property type="molecule type" value="Genomic_DNA"/>
</dbReference>
<protein>
    <recommendedName>
        <fullName evidence="8">Sphingoid long-chain base transporter RSB1</fullName>
    </recommendedName>
</protein>
<dbReference type="GeneID" id="5233886"/>
<feature type="transmembrane region" description="Helical" evidence="9">
    <location>
        <begin position="68"/>
        <end position="89"/>
    </location>
</feature>
<feature type="transmembrane region" description="Helical" evidence="9">
    <location>
        <begin position="179"/>
        <end position="199"/>
    </location>
</feature>
<dbReference type="PANTHER" id="PTHR31465">
    <property type="entry name" value="PROTEIN RTA1-RELATED"/>
    <property type="match status" value="1"/>
</dbReference>
<comment type="function">
    <text evidence="7">Catalyzes the ATP-dependent translocation of sphingoid long-chain bases (LCBs) from the cytoplasmic site toward the extracytoplasmic side of the membrane (flip-flop). Involved in the establishment of the functional lipid asymmetry of the plasma membrane. Regulates intracellular levels of LCBs, sphingolipid precursors that are growth inhibitory at increased levels.</text>
</comment>
<keyword evidence="11" id="KW-1185">Reference proteome</keyword>
<evidence type="ECO:0000256" key="7">
    <source>
        <dbReference type="ARBA" id="ARBA00037472"/>
    </source>
</evidence>
<evidence type="ECO:0000256" key="6">
    <source>
        <dbReference type="ARBA" id="ARBA00023136"/>
    </source>
</evidence>
<evidence type="ECO:0000256" key="4">
    <source>
        <dbReference type="ARBA" id="ARBA00022989"/>
    </source>
</evidence>
<proteinExistence type="inferred from homology"/>
<feature type="transmembrane region" description="Helical" evidence="9">
    <location>
        <begin position="306"/>
        <end position="330"/>
    </location>
</feature>
<comment type="similarity">
    <text evidence="2">Belongs to the lipid-translocating exporter (LTE) (TC 9.A.26.1) family.</text>
</comment>
<feature type="transmembrane region" description="Helical" evidence="9">
    <location>
        <begin position="101"/>
        <end position="128"/>
    </location>
</feature>
<dbReference type="STRING" id="379508.A5DX06"/>